<organism evidence="1 2">
    <name type="scientific">Niabella drilacis (strain DSM 25811 / CCM 8410 / CCUG 62505 / LMG 26954 / E90)</name>
    <dbReference type="NCBI Taxonomy" id="1285928"/>
    <lineage>
        <taxon>Bacteria</taxon>
        <taxon>Pseudomonadati</taxon>
        <taxon>Bacteroidota</taxon>
        <taxon>Chitinophagia</taxon>
        <taxon>Chitinophagales</taxon>
        <taxon>Chitinophagaceae</taxon>
        <taxon>Niabella</taxon>
    </lineage>
</organism>
<protein>
    <submittedName>
        <fullName evidence="1">Uncharacterized protein</fullName>
    </submittedName>
</protein>
<accession>A0A1G7B3K8</accession>
<proteinExistence type="predicted"/>
<dbReference type="STRING" id="1285928.SAMN04487894_12643"/>
<name>A0A1G7B3K8_NIADE</name>
<evidence type="ECO:0000313" key="2">
    <source>
        <dbReference type="Proteomes" id="UP000198757"/>
    </source>
</evidence>
<dbReference type="OrthoDB" id="964329at2"/>
<dbReference type="EMBL" id="FMZO01000026">
    <property type="protein sequence ID" value="SDE20815.1"/>
    <property type="molecule type" value="Genomic_DNA"/>
</dbReference>
<dbReference type="RefSeq" id="WP_090393422.1">
    <property type="nucleotide sequence ID" value="NZ_FMZO01000026.1"/>
</dbReference>
<sequence>MIRTIVRAEKQQIKLDIPKEYIGKEIEITYIPLEEVNQERQPLSSKTMKDFWGILSDDTATKLHTHITKTRDEWERNI</sequence>
<reference evidence="2" key="1">
    <citation type="submission" date="2016-10" db="EMBL/GenBank/DDBJ databases">
        <authorList>
            <person name="Varghese N."/>
            <person name="Submissions S."/>
        </authorList>
    </citation>
    <scope>NUCLEOTIDE SEQUENCE [LARGE SCALE GENOMIC DNA]</scope>
    <source>
        <strain evidence="2">DSM 25811 / CCM 8410 / LMG 26954 / E90</strain>
    </source>
</reference>
<gene>
    <name evidence="1" type="ORF">SAMN04487894_12643</name>
</gene>
<evidence type="ECO:0000313" key="1">
    <source>
        <dbReference type="EMBL" id="SDE20815.1"/>
    </source>
</evidence>
<dbReference type="AlphaFoldDB" id="A0A1G7B3K8"/>
<dbReference type="Proteomes" id="UP000198757">
    <property type="component" value="Unassembled WGS sequence"/>
</dbReference>
<keyword evidence="2" id="KW-1185">Reference proteome</keyword>